<feature type="signal peptide" evidence="2">
    <location>
        <begin position="1"/>
        <end position="32"/>
    </location>
</feature>
<dbReference type="RefSeq" id="XP_040591665.1">
    <property type="nucleotide sequence ID" value="XM_040735731.1"/>
</dbReference>
<keyword evidence="2" id="KW-0732">Signal</keyword>
<evidence type="ECO:0000256" key="1">
    <source>
        <dbReference type="SAM" id="MobiDB-lite"/>
    </source>
</evidence>
<reference evidence="4" key="1">
    <citation type="submission" date="2025-08" db="UniProtKB">
        <authorList>
            <consortium name="RefSeq"/>
        </authorList>
    </citation>
    <scope>IDENTIFICATION</scope>
    <source>
        <tissue evidence="4">Liver</tissue>
    </source>
</reference>
<dbReference type="InterPro" id="IPR008981">
    <property type="entry name" value="FMuLV_rcpt-bd"/>
</dbReference>
<proteinExistence type="predicted"/>
<dbReference type="InterPro" id="IPR018154">
    <property type="entry name" value="TLV/ENV_coat_polyprotein"/>
</dbReference>
<organism evidence="3 4">
    <name type="scientific">Mesocricetus auratus</name>
    <name type="common">Golden hamster</name>
    <dbReference type="NCBI Taxonomy" id="10036"/>
    <lineage>
        <taxon>Eukaryota</taxon>
        <taxon>Metazoa</taxon>
        <taxon>Chordata</taxon>
        <taxon>Craniata</taxon>
        <taxon>Vertebrata</taxon>
        <taxon>Euteleostomi</taxon>
        <taxon>Mammalia</taxon>
        <taxon>Eutheria</taxon>
        <taxon>Euarchontoglires</taxon>
        <taxon>Glires</taxon>
        <taxon>Rodentia</taxon>
        <taxon>Myomorpha</taxon>
        <taxon>Muroidea</taxon>
        <taxon>Cricetidae</taxon>
        <taxon>Cricetinae</taxon>
        <taxon>Mesocricetus</taxon>
    </lineage>
</organism>
<keyword evidence="3" id="KW-1185">Reference proteome</keyword>
<evidence type="ECO:0000313" key="3">
    <source>
        <dbReference type="Proteomes" id="UP000886700"/>
    </source>
</evidence>
<dbReference type="Gene3D" id="3.90.310.10">
    <property type="entry name" value="ENV polyprotein, receptor-binding domain"/>
    <property type="match status" value="1"/>
</dbReference>
<feature type="region of interest" description="Disordered" evidence="1">
    <location>
        <begin position="253"/>
        <end position="285"/>
    </location>
</feature>
<feature type="chain" id="PRO_5046845626" evidence="2">
    <location>
        <begin position="33"/>
        <end position="294"/>
    </location>
</feature>
<protein>
    <submittedName>
        <fullName evidence="4">MLV-related proviral Env polyprotein-like</fullName>
    </submittedName>
</protein>
<gene>
    <name evidence="4" type="primary">LOC121136090</name>
</gene>
<name>A0ABM2WLH8_MESAU</name>
<dbReference type="SUPFAM" id="SSF49830">
    <property type="entry name" value="ENV polyprotein, receptor-binding domain"/>
    <property type="match status" value="1"/>
</dbReference>
<accession>A0ABM2WLH8</accession>
<evidence type="ECO:0000256" key="2">
    <source>
        <dbReference type="SAM" id="SignalP"/>
    </source>
</evidence>
<dbReference type="Proteomes" id="UP000886700">
    <property type="component" value="Unplaced"/>
</dbReference>
<evidence type="ECO:0000313" key="4">
    <source>
        <dbReference type="RefSeq" id="XP_040591665.1"/>
    </source>
</evidence>
<dbReference type="Pfam" id="PF00429">
    <property type="entry name" value="TLV_coat"/>
    <property type="match status" value="1"/>
</dbReference>
<dbReference type="GeneID" id="121136090"/>
<sequence length="294" mass="32018">MEAPTLSNPFKDKINMPIICLILLLLVDDALESPHAVYEITWKIINQETGAIANSTTIQGTVNATFPSLHVDLCDLVGKRWDPSEQEPFPGYGCRYPGWRMSTRKLDIYVCPGHNRDKGLQRRCGGPGDGYCAEWGCETTGTTYWKPTSSWDLITLQRGTIPGYNGGGPWTCGGQDCGPCYDSSSKLQGSTPGGRCNPLIITFTEAAKRSAWDAPKAWGLRLYRTGTDPAATFLISRTITPISVASIGPNSVLLDQQGRPSQSLPRPKPNPLLSDNTTNTTTTTPIRRRIVGSA</sequence>